<feature type="active site" description="Charge relay system" evidence="4 5">
    <location>
        <position position="229"/>
    </location>
</feature>
<gene>
    <name evidence="9" type="ORF">DNFV4_04010</name>
</gene>
<dbReference type="SUPFAM" id="SSF49785">
    <property type="entry name" value="Galactose-binding domain-like"/>
    <property type="match status" value="1"/>
</dbReference>
<proteinExistence type="inferred from homology"/>
<dbReference type="PROSITE" id="PS00136">
    <property type="entry name" value="SUBTILASE_ASP"/>
    <property type="match status" value="1"/>
</dbReference>
<evidence type="ECO:0000256" key="6">
    <source>
        <dbReference type="RuleBase" id="RU003355"/>
    </source>
</evidence>
<dbReference type="AlphaFoldDB" id="A0AA86N2M7"/>
<feature type="region of interest" description="Disordered" evidence="7">
    <location>
        <begin position="677"/>
        <end position="714"/>
    </location>
</feature>
<comment type="similarity">
    <text evidence="5 6">Belongs to the peptidase S8 family.</text>
</comment>
<evidence type="ECO:0000313" key="9">
    <source>
        <dbReference type="EMBL" id="CAI4033569.1"/>
    </source>
</evidence>
<dbReference type="Gene3D" id="2.60.120.260">
    <property type="entry name" value="Galactose-binding domain-like"/>
    <property type="match status" value="1"/>
</dbReference>
<evidence type="ECO:0000256" key="5">
    <source>
        <dbReference type="PROSITE-ProRule" id="PRU01240"/>
    </source>
</evidence>
<accession>A0AA86N2M7</accession>
<keyword evidence="10" id="KW-1185">Reference proteome</keyword>
<dbReference type="GO" id="GO:0005737">
    <property type="term" value="C:cytoplasm"/>
    <property type="evidence" value="ECO:0007669"/>
    <property type="project" value="UniProtKB-ARBA"/>
</dbReference>
<evidence type="ECO:0000256" key="3">
    <source>
        <dbReference type="ARBA" id="ARBA00022825"/>
    </source>
</evidence>
<evidence type="ECO:0000256" key="7">
    <source>
        <dbReference type="SAM" id="MobiDB-lite"/>
    </source>
</evidence>
<sequence length="714" mass="76531">MPDLTQVRLGRKTEPPIVLRKSDDLIAVRTRSTRSIRSGAVPTPASGEVADGHLIFTIPEAGVEVYRVPPGPGRRSLESRKEAIRAASDVRFAGGVMVDEKSGEPVLYTENLFIKFVDDMDPEDCRDVIREAGLTIKKELTYAANAFFVGAPEGTGTQVFDLAASLLNRKEVEYCHPELVRPKGRRTIAAEQWHLKTTTVNGTQVSASANVEAAHQITMGEGAVIAIIDDGVDIDHPEFAGSGKVLAPRDATVGNGDPRPKDVVFEENHGTACAGVACAAGVERASGVAPKAKLIPIRLNSALGSQQEAEAFEWAANHGADVISCSWGPTDGRWWKPDDPGHHQKVPLPASTKLAIDYATTKGRSGKGCLVLFAAGNGNESVDNDGYASYERVVAVAACNDRGKRSVYSDFGKAIWCSFPSSDMGHAPFQHPAPLTTGIWTTDRAGSPGYNPGKPADGDLRGNYTNSFGGTSSSCPGAAGVAALVLSVNPDLKWQEVREILKQSCDKIDPQGGQYTAEGWSRFYGYGRLNAETAVKLAKPSEQNRVLISRTFNEPVPDLQTITVSLDVNDATPVENLIVHLDLAHTYIGDLVVTLMPPAGLTPAKAVLHDRKGGAAQNIKRTYDMLDTAALAPWKGRSLKGTWMLKIQDVEARDEGTLKQWGLELVFGSMGPQAEAARNAGSLNRGMSRGRRAAKGRMTRTGGRRASSRPARHS</sequence>
<dbReference type="EMBL" id="OX365700">
    <property type="protein sequence ID" value="CAI4033569.1"/>
    <property type="molecule type" value="Genomic_DNA"/>
</dbReference>
<dbReference type="InterPro" id="IPR036852">
    <property type="entry name" value="Peptidase_S8/S53_dom_sf"/>
</dbReference>
<dbReference type="KEGG" id="nti:DNFV4_04010"/>
<dbReference type="PROSITE" id="PS51829">
    <property type="entry name" value="P_HOMO_B"/>
    <property type="match status" value="1"/>
</dbReference>
<dbReference type="InterPro" id="IPR015500">
    <property type="entry name" value="Peptidase_S8_subtilisin-rel"/>
</dbReference>
<evidence type="ECO:0000313" key="10">
    <source>
        <dbReference type="Proteomes" id="UP001179121"/>
    </source>
</evidence>
<dbReference type="Pfam" id="PF00082">
    <property type="entry name" value="Peptidase_S8"/>
    <property type="match status" value="1"/>
</dbReference>
<dbReference type="GO" id="GO:0016020">
    <property type="term" value="C:membrane"/>
    <property type="evidence" value="ECO:0007669"/>
    <property type="project" value="TreeGrafter"/>
</dbReference>
<feature type="domain" description="P/Homo B" evidence="8">
    <location>
        <begin position="529"/>
        <end position="672"/>
    </location>
</feature>
<dbReference type="GO" id="GO:0004252">
    <property type="term" value="F:serine-type endopeptidase activity"/>
    <property type="evidence" value="ECO:0007669"/>
    <property type="project" value="UniProtKB-UniRule"/>
</dbReference>
<dbReference type="InterPro" id="IPR008979">
    <property type="entry name" value="Galactose-bd-like_sf"/>
</dbReference>
<organism evidence="9 10">
    <name type="scientific">Nitrospira tepida</name>
    <dbReference type="NCBI Taxonomy" id="2973512"/>
    <lineage>
        <taxon>Bacteria</taxon>
        <taxon>Pseudomonadati</taxon>
        <taxon>Nitrospirota</taxon>
        <taxon>Nitrospiria</taxon>
        <taxon>Nitrospirales</taxon>
        <taxon>Nitrospiraceae</taxon>
        <taxon>Nitrospira</taxon>
    </lineage>
</organism>
<dbReference type="PROSITE" id="PS00137">
    <property type="entry name" value="SUBTILASE_HIS"/>
    <property type="match status" value="1"/>
</dbReference>
<dbReference type="PANTHER" id="PTHR42884">
    <property type="entry name" value="PROPROTEIN CONVERTASE SUBTILISIN/KEXIN-RELATED"/>
    <property type="match status" value="1"/>
</dbReference>
<dbReference type="Proteomes" id="UP001179121">
    <property type="component" value="Chromosome"/>
</dbReference>
<feature type="active site" description="Charge relay system" evidence="4 5">
    <location>
        <position position="472"/>
    </location>
</feature>
<feature type="active site" description="Charge relay system" evidence="4 5">
    <location>
        <position position="269"/>
    </location>
</feature>
<dbReference type="PROSITE" id="PS51892">
    <property type="entry name" value="SUBTILASE"/>
    <property type="match status" value="1"/>
</dbReference>
<reference evidence="9" key="1">
    <citation type="submission" date="2022-10" db="EMBL/GenBank/DDBJ databases">
        <authorList>
            <person name="Koch H."/>
        </authorList>
    </citation>
    <scope>NUCLEOTIDE SEQUENCE</scope>
    <source>
        <strain evidence="9">DNF</strain>
    </source>
</reference>
<evidence type="ECO:0000259" key="8">
    <source>
        <dbReference type="PROSITE" id="PS51829"/>
    </source>
</evidence>
<dbReference type="SUPFAM" id="SSF52743">
    <property type="entry name" value="Subtilisin-like"/>
    <property type="match status" value="1"/>
</dbReference>
<dbReference type="PROSITE" id="PS00138">
    <property type="entry name" value="SUBTILASE_SER"/>
    <property type="match status" value="1"/>
</dbReference>
<evidence type="ECO:0000256" key="1">
    <source>
        <dbReference type="ARBA" id="ARBA00022670"/>
    </source>
</evidence>
<evidence type="ECO:0000256" key="4">
    <source>
        <dbReference type="PIRSR" id="PIRSR615500-1"/>
    </source>
</evidence>
<dbReference type="InterPro" id="IPR023827">
    <property type="entry name" value="Peptidase_S8_Asp-AS"/>
</dbReference>
<dbReference type="InterPro" id="IPR034054">
    <property type="entry name" value="Pep_S8_PrcA"/>
</dbReference>
<dbReference type="Gene3D" id="3.40.50.200">
    <property type="entry name" value="Peptidase S8/S53 domain"/>
    <property type="match status" value="1"/>
</dbReference>
<protein>
    <submittedName>
        <fullName evidence="9">Calcium-dependent protease</fullName>
    </submittedName>
</protein>
<dbReference type="InterPro" id="IPR002884">
    <property type="entry name" value="P_dom"/>
</dbReference>
<dbReference type="InterPro" id="IPR000209">
    <property type="entry name" value="Peptidase_S8/S53_dom"/>
</dbReference>
<dbReference type="CDD" id="cd07498">
    <property type="entry name" value="Peptidases_S8_15"/>
    <property type="match status" value="1"/>
</dbReference>
<dbReference type="GO" id="GO:0016485">
    <property type="term" value="P:protein processing"/>
    <property type="evidence" value="ECO:0007669"/>
    <property type="project" value="TreeGrafter"/>
</dbReference>
<keyword evidence="2 5" id="KW-0378">Hydrolase</keyword>
<keyword evidence="3 5" id="KW-0720">Serine protease</keyword>
<evidence type="ECO:0000256" key="2">
    <source>
        <dbReference type="ARBA" id="ARBA00022801"/>
    </source>
</evidence>
<dbReference type="PRINTS" id="PR00723">
    <property type="entry name" value="SUBTILISIN"/>
</dbReference>
<dbReference type="RefSeq" id="WP_289270885.1">
    <property type="nucleotide sequence ID" value="NZ_OX365700.1"/>
</dbReference>
<feature type="compositionally biased region" description="Basic residues" evidence="7">
    <location>
        <begin position="688"/>
        <end position="714"/>
    </location>
</feature>
<dbReference type="InterPro" id="IPR023828">
    <property type="entry name" value="Peptidase_S8_Ser-AS"/>
</dbReference>
<dbReference type="Pfam" id="PF01483">
    <property type="entry name" value="P_proprotein"/>
    <property type="match status" value="1"/>
</dbReference>
<dbReference type="PANTHER" id="PTHR42884:SF14">
    <property type="entry name" value="NEUROENDOCRINE CONVERTASE 1"/>
    <property type="match status" value="1"/>
</dbReference>
<keyword evidence="1 5" id="KW-0645">Protease</keyword>
<dbReference type="InterPro" id="IPR022398">
    <property type="entry name" value="Peptidase_S8_His-AS"/>
</dbReference>
<name>A0AA86N2M7_9BACT</name>
<dbReference type="GO" id="GO:0012505">
    <property type="term" value="C:endomembrane system"/>
    <property type="evidence" value="ECO:0007669"/>
    <property type="project" value="UniProtKB-ARBA"/>
</dbReference>